<reference evidence="2" key="1">
    <citation type="submission" date="2022-09" db="EMBL/GenBank/DDBJ databases">
        <authorList>
            <person name="Washington J.M."/>
            <person name="Situmorang M.A."/>
            <person name="Garlena R.A."/>
            <person name="Russell D.A."/>
            <person name="Jacobs-Sera D."/>
            <person name="Hatfull G.F."/>
        </authorList>
    </citation>
    <scope>NUCLEOTIDE SEQUENCE</scope>
</reference>
<name>A0A9X9P5N4_9CAUD</name>
<feature type="transmembrane region" description="Helical" evidence="1">
    <location>
        <begin position="6"/>
        <end position="28"/>
    </location>
</feature>
<evidence type="ECO:0000313" key="3">
    <source>
        <dbReference type="Proteomes" id="UP001164797"/>
    </source>
</evidence>
<keyword evidence="1" id="KW-0812">Transmembrane</keyword>
<keyword evidence="1" id="KW-1133">Transmembrane helix</keyword>
<proteinExistence type="predicted"/>
<organism evidence="2 3">
    <name type="scientific">Microbacterium phage OscarSo</name>
    <dbReference type="NCBI Taxonomy" id="2985324"/>
    <lineage>
        <taxon>Viruses</taxon>
        <taxon>Duplodnaviria</taxon>
        <taxon>Heunggongvirae</taxon>
        <taxon>Uroviricota</taxon>
        <taxon>Caudoviricetes</taxon>
        <taxon>Oscarsovirus</taxon>
        <taxon>Oscarsovirus oscarso</taxon>
    </lineage>
</organism>
<keyword evidence="1" id="KW-0472">Membrane</keyword>
<sequence length="80" mass="8591">MAGTVALLALFAFLCSIVVVGIVAYNATQARPTLEDLHPENSKKYTKPALIFMLVAFASGWIFVIAGIVWLVETIIAAIP</sequence>
<dbReference type="GeneID" id="80019604"/>
<gene>
    <name evidence="2" type="primary">40</name>
    <name evidence="2" type="ORF">SEA_OSCARSO_40</name>
</gene>
<accession>A0A9X9P5N4</accession>
<evidence type="ECO:0000256" key="1">
    <source>
        <dbReference type="SAM" id="Phobius"/>
    </source>
</evidence>
<keyword evidence="3" id="KW-1185">Reference proteome</keyword>
<dbReference type="EMBL" id="OP434449">
    <property type="protein sequence ID" value="UYL87161.1"/>
    <property type="molecule type" value="Genomic_DNA"/>
</dbReference>
<evidence type="ECO:0000313" key="2">
    <source>
        <dbReference type="EMBL" id="UYL87161.1"/>
    </source>
</evidence>
<dbReference type="Proteomes" id="UP001164797">
    <property type="component" value="Segment"/>
</dbReference>
<protein>
    <submittedName>
        <fullName evidence="2">Membrane protein</fullName>
    </submittedName>
</protein>
<dbReference type="KEGG" id="vg:80019604"/>
<dbReference type="RefSeq" id="YP_010754998.1">
    <property type="nucleotide sequence ID" value="NC_073466.1"/>
</dbReference>
<feature type="transmembrane region" description="Helical" evidence="1">
    <location>
        <begin position="49"/>
        <end position="72"/>
    </location>
</feature>